<comment type="function">
    <text evidence="7">Catalyzes the hydrolysis of inorganic pyrophosphate (PPi) forming two phosphate ions.</text>
</comment>
<dbReference type="GO" id="GO:0004427">
    <property type="term" value="F:inorganic diphosphate phosphatase activity"/>
    <property type="evidence" value="ECO:0007669"/>
    <property type="project" value="UniProtKB-UniRule"/>
</dbReference>
<keyword evidence="3 7" id="KW-0479">Metal-binding</keyword>
<keyword evidence="4 7" id="KW-0378">Hydrolase</keyword>
<evidence type="ECO:0000313" key="8">
    <source>
        <dbReference type="EMBL" id="ADC88995.1"/>
    </source>
</evidence>
<feature type="binding site" evidence="7">
    <location>
        <position position="65"/>
    </location>
    <ligand>
        <name>Mg(2+)</name>
        <dbReference type="ChEBI" id="CHEBI:18420"/>
        <label>1</label>
    </ligand>
</feature>
<feature type="binding site" evidence="7">
    <location>
        <position position="102"/>
    </location>
    <ligand>
        <name>Mg(2+)</name>
        <dbReference type="ChEBI" id="CHEBI:18420"/>
        <label>1</label>
    </ligand>
</feature>
<dbReference type="HAMAP" id="MF_00209">
    <property type="entry name" value="Inorganic_PPase"/>
    <property type="match status" value="1"/>
</dbReference>
<proteinExistence type="inferred from homology"/>
<dbReference type="EMBL" id="CP001931">
    <property type="protein sequence ID" value="ADC88995.1"/>
    <property type="molecule type" value="Genomic_DNA"/>
</dbReference>
<dbReference type="Proteomes" id="UP000002043">
    <property type="component" value="Chromosome"/>
</dbReference>
<dbReference type="NCBIfam" id="NF002317">
    <property type="entry name" value="PRK01250.1"/>
    <property type="match status" value="1"/>
</dbReference>
<dbReference type="KEGG" id="tal:Thal_0360"/>
<name>D3SPA8_THEAH</name>
<protein>
    <recommendedName>
        <fullName evidence="7">Inorganic pyrophosphatase</fullName>
        <ecNumber evidence="7">3.6.1.1</ecNumber>
    </recommendedName>
    <alternativeName>
        <fullName evidence="7">Pyrophosphate phospho-hydrolase</fullName>
        <shortName evidence="7">PPase</shortName>
    </alternativeName>
</protein>
<dbReference type="GO" id="GO:0005737">
    <property type="term" value="C:cytoplasm"/>
    <property type="evidence" value="ECO:0007669"/>
    <property type="project" value="UniProtKB-SubCell"/>
</dbReference>
<keyword evidence="9" id="KW-1185">Reference proteome</keyword>
<evidence type="ECO:0000313" key="9">
    <source>
        <dbReference type="Proteomes" id="UP000002043"/>
    </source>
</evidence>
<feature type="binding site" evidence="7">
    <location>
        <position position="141"/>
    </location>
    <ligand>
        <name>substrate</name>
    </ligand>
</feature>
<feature type="binding site" evidence="7">
    <location>
        <position position="29"/>
    </location>
    <ligand>
        <name>substrate</name>
    </ligand>
</feature>
<dbReference type="EC" id="3.6.1.1" evidence="7"/>
<dbReference type="eggNOG" id="COG0221">
    <property type="taxonomic scope" value="Bacteria"/>
</dbReference>
<comment type="cofactor">
    <cofactor evidence="1 7">
        <name>Mg(2+)</name>
        <dbReference type="ChEBI" id="CHEBI:18420"/>
    </cofactor>
</comment>
<evidence type="ECO:0000256" key="5">
    <source>
        <dbReference type="ARBA" id="ARBA00022842"/>
    </source>
</evidence>
<sequence length="178" mass="20289">MSVRDLPPGKNPPEDIYVVIEIPQDSSIKYELDKESGVLFVDRFLFTAMHYPFNYGFIPQTLADDGDPVDVLVVSRYPVVPGSVLRCRPIGALQMRDEEGVDTKLIAVPHTKLDPTYDRVKTLDDLPPVVLDRIKHFFEHYKELEPGKWVKVEEFKGVQFAIEEIKKGIENYKKKAGG</sequence>
<feature type="binding site" evidence="7">
    <location>
        <position position="55"/>
    </location>
    <ligand>
        <name>substrate</name>
    </ligand>
</feature>
<evidence type="ECO:0000256" key="1">
    <source>
        <dbReference type="ARBA" id="ARBA00001946"/>
    </source>
</evidence>
<comment type="subcellular location">
    <subcellularLocation>
        <location evidence="7">Cytoplasm</location>
    </subcellularLocation>
</comment>
<dbReference type="PANTHER" id="PTHR10286">
    <property type="entry name" value="INORGANIC PYROPHOSPHATASE"/>
    <property type="match status" value="1"/>
</dbReference>
<comment type="catalytic activity">
    <reaction evidence="6 7">
        <text>diphosphate + H2O = 2 phosphate + H(+)</text>
        <dbReference type="Rhea" id="RHEA:24576"/>
        <dbReference type="ChEBI" id="CHEBI:15377"/>
        <dbReference type="ChEBI" id="CHEBI:15378"/>
        <dbReference type="ChEBI" id="CHEBI:33019"/>
        <dbReference type="ChEBI" id="CHEBI:43474"/>
        <dbReference type="EC" id="3.6.1.1"/>
    </reaction>
</comment>
<dbReference type="PROSITE" id="PS00387">
    <property type="entry name" value="PPASE"/>
    <property type="match status" value="1"/>
</dbReference>
<evidence type="ECO:0000256" key="4">
    <source>
        <dbReference type="ARBA" id="ARBA00022801"/>
    </source>
</evidence>
<feature type="binding site" evidence="7">
    <location>
        <position position="43"/>
    </location>
    <ligand>
        <name>substrate</name>
    </ligand>
</feature>
<dbReference type="STRING" id="638303.Thal_0360"/>
<dbReference type="CDD" id="cd00412">
    <property type="entry name" value="pyrophosphatase"/>
    <property type="match status" value="1"/>
</dbReference>
<dbReference type="Pfam" id="PF00719">
    <property type="entry name" value="Pyrophosphatase"/>
    <property type="match status" value="1"/>
</dbReference>
<dbReference type="HOGENOM" id="CLU_073198_1_0_0"/>
<dbReference type="RefSeq" id="WP_012991402.1">
    <property type="nucleotide sequence ID" value="NC_013894.1"/>
</dbReference>
<organism evidence="8 9">
    <name type="scientific">Thermocrinis albus (strain DSM 14484 / JCM 11386 / HI 11/12)</name>
    <dbReference type="NCBI Taxonomy" id="638303"/>
    <lineage>
        <taxon>Bacteria</taxon>
        <taxon>Pseudomonadati</taxon>
        <taxon>Aquificota</taxon>
        <taxon>Aquificia</taxon>
        <taxon>Aquificales</taxon>
        <taxon>Aquificaceae</taxon>
        <taxon>Thermocrinis</taxon>
    </lineage>
</organism>
<gene>
    <name evidence="7" type="primary">ppa</name>
    <name evidence="8" type="ordered locus">Thal_0360</name>
</gene>
<dbReference type="SUPFAM" id="SSF50324">
    <property type="entry name" value="Inorganic pyrophosphatase"/>
    <property type="match status" value="1"/>
</dbReference>
<feature type="binding site" evidence="7">
    <location>
        <position position="70"/>
    </location>
    <ligand>
        <name>Mg(2+)</name>
        <dbReference type="ChEBI" id="CHEBI:18420"/>
        <label>2</label>
    </ligand>
</feature>
<evidence type="ECO:0000256" key="2">
    <source>
        <dbReference type="ARBA" id="ARBA00022490"/>
    </source>
</evidence>
<evidence type="ECO:0000256" key="6">
    <source>
        <dbReference type="ARBA" id="ARBA00047820"/>
    </source>
</evidence>
<evidence type="ECO:0000256" key="7">
    <source>
        <dbReference type="HAMAP-Rule" id="MF_00209"/>
    </source>
</evidence>
<dbReference type="OrthoDB" id="5187599at2"/>
<reference evidence="9" key="1">
    <citation type="journal article" date="2010" name="Stand. Genomic Sci.">
        <title>Complete genome sequence of Thermocrinis albus type strain (HI 11/12T).</title>
        <authorList>
            <person name="Wirth R."/>
            <person name="Sikorski J."/>
            <person name="Brambilla E."/>
            <person name="Misra M."/>
            <person name="Lapidus A."/>
            <person name="Copeland A."/>
            <person name="Nolan M."/>
            <person name="Lucas S."/>
            <person name="Chen F."/>
            <person name="Tice H."/>
            <person name="Cheng J.F."/>
            <person name="Han C."/>
            <person name="Detter J.C."/>
            <person name="Tapia R."/>
            <person name="Bruce D."/>
            <person name="Goodwin L."/>
            <person name="Pitluck S."/>
            <person name="Pati A."/>
            <person name="Anderson I."/>
            <person name="Ivanova N."/>
            <person name="Mavromatis K."/>
            <person name="Mikhailova N."/>
            <person name="Chen A."/>
            <person name="Palaniappan K."/>
            <person name="Bilek Y."/>
            <person name="Hader T."/>
            <person name="Land M."/>
            <person name="Hauser L."/>
            <person name="Chang Y.J."/>
            <person name="Jeffries C.D."/>
            <person name="Tindall B.J."/>
            <person name="Rohde M."/>
            <person name="Goker M."/>
            <person name="Bristow J."/>
            <person name="Eisen J.A."/>
            <person name="Markowitz V."/>
            <person name="Hugenholtz P."/>
            <person name="Kyrpides N.C."/>
            <person name="Klenk H.P."/>
        </authorList>
    </citation>
    <scope>NUCLEOTIDE SEQUENCE [LARGE SCALE GENOMIC DNA]</scope>
    <source>
        <strain evidence="9">DSM 14484 / JCM 11386 / HI 11/12</strain>
    </source>
</reference>
<keyword evidence="2 7" id="KW-0963">Cytoplasm</keyword>
<comment type="similarity">
    <text evidence="7">Belongs to the PPase family.</text>
</comment>
<dbReference type="AlphaFoldDB" id="D3SPA8"/>
<evidence type="ECO:0000256" key="3">
    <source>
        <dbReference type="ARBA" id="ARBA00022723"/>
    </source>
</evidence>
<dbReference type="InterPro" id="IPR008162">
    <property type="entry name" value="Pyrophosphatase"/>
</dbReference>
<dbReference type="GO" id="GO:0006796">
    <property type="term" value="P:phosphate-containing compound metabolic process"/>
    <property type="evidence" value="ECO:0007669"/>
    <property type="project" value="InterPro"/>
</dbReference>
<keyword evidence="5 7" id="KW-0460">Magnesium</keyword>
<accession>D3SPA8</accession>
<dbReference type="Gene3D" id="3.90.80.10">
    <property type="entry name" value="Inorganic pyrophosphatase"/>
    <property type="match status" value="1"/>
</dbReference>
<feature type="binding site" evidence="7">
    <location>
        <position position="70"/>
    </location>
    <ligand>
        <name>Mg(2+)</name>
        <dbReference type="ChEBI" id="CHEBI:18420"/>
        <label>1</label>
    </ligand>
</feature>
<dbReference type="InterPro" id="IPR036649">
    <property type="entry name" value="Pyrophosphatase_sf"/>
</dbReference>
<dbReference type="FunFam" id="3.90.80.10:FF:000003">
    <property type="entry name" value="Inorganic pyrophosphatase"/>
    <property type="match status" value="1"/>
</dbReference>
<dbReference type="GO" id="GO:0000287">
    <property type="term" value="F:magnesium ion binding"/>
    <property type="evidence" value="ECO:0007669"/>
    <property type="project" value="UniProtKB-UniRule"/>
</dbReference>
<comment type="subunit">
    <text evidence="7">Homohexamer.</text>
</comment>